<dbReference type="EMBL" id="PCVK01000078">
    <property type="protein sequence ID" value="PIQ71557.1"/>
    <property type="molecule type" value="Genomic_DNA"/>
</dbReference>
<dbReference type="AlphaFoldDB" id="A0A2H0KJX2"/>
<organism evidence="1 2">
    <name type="scientific">Candidatus Roizmanbacteria bacterium CG11_big_fil_rev_8_21_14_0_20_37_16</name>
    <dbReference type="NCBI Taxonomy" id="1974857"/>
    <lineage>
        <taxon>Bacteria</taxon>
        <taxon>Candidatus Roizmaniibacteriota</taxon>
    </lineage>
</organism>
<proteinExistence type="predicted"/>
<dbReference type="Gene3D" id="2.40.370.10">
    <property type="entry name" value="AttH-like domain"/>
    <property type="match status" value="1"/>
</dbReference>
<dbReference type="Proteomes" id="UP000229497">
    <property type="component" value="Unassembled WGS sequence"/>
</dbReference>
<reference evidence="1 2" key="1">
    <citation type="submission" date="2017-09" db="EMBL/GenBank/DDBJ databases">
        <title>Depth-based differentiation of microbial function through sediment-hosted aquifers and enrichment of novel symbionts in the deep terrestrial subsurface.</title>
        <authorList>
            <person name="Probst A.J."/>
            <person name="Ladd B."/>
            <person name="Jarett J.K."/>
            <person name="Geller-Mcgrath D.E."/>
            <person name="Sieber C.M."/>
            <person name="Emerson J.B."/>
            <person name="Anantharaman K."/>
            <person name="Thomas B.C."/>
            <person name="Malmstrom R."/>
            <person name="Stieglmeier M."/>
            <person name="Klingl A."/>
            <person name="Woyke T."/>
            <person name="Ryan C.M."/>
            <person name="Banfield J.F."/>
        </authorList>
    </citation>
    <scope>NUCLEOTIDE SEQUENCE [LARGE SCALE GENOMIC DNA]</scope>
    <source>
        <strain evidence="1">CG11_big_fil_rev_8_21_14_0_20_37_16</strain>
    </source>
</reference>
<sequence>MPNGSPENVSAGNPENHEFEHIGSDAEWWYFDGQSKEGAVFNIIFYSHLGKNKPTFSLFLHVPGEAPISIHDQVDTPFESTKEKYIAMGEHQVTKDNESLRLRSSGNRHSLDIKFTPVYKPSFVEIEQPGMGWRVEMPKATLQGQITIGKEAFDFSGSGYHDHNWFKDSKINSEMDNREVLATVLRGWQFGRFFGEKDYVYGFNGTESHLLQNGVAVPVTIETVETDEYQRFKFQYPTILKLLTPIGEITVHNQKILLANALVESGKTVKSGYLRFLSQLKINDPTTKIMNGVHEIWT</sequence>
<protein>
    <recommendedName>
        <fullName evidence="3">AttH domain-containing protein</fullName>
    </recommendedName>
</protein>
<dbReference type="SUPFAM" id="SSF159245">
    <property type="entry name" value="AttH-like"/>
    <property type="match status" value="1"/>
</dbReference>
<dbReference type="InterPro" id="IPR023374">
    <property type="entry name" value="AttH-like_dom_sf"/>
</dbReference>
<gene>
    <name evidence="1" type="ORF">COV87_02725</name>
</gene>
<accession>A0A2H0KJX2</accession>
<comment type="caution">
    <text evidence="1">The sequence shown here is derived from an EMBL/GenBank/DDBJ whole genome shotgun (WGS) entry which is preliminary data.</text>
</comment>
<name>A0A2H0KJX2_9BACT</name>
<evidence type="ECO:0000313" key="2">
    <source>
        <dbReference type="Proteomes" id="UP000229497"/>
    </source>
</evidence>
<evidence type="ECO:0000313" key="1">
    <source>
        <dbReference type="EMBL" id="PIQ71557.1"/>
    </source>
</evidence>
<evidence type="ECO:0008006" key="3">
    <source>
        <dbReference type="Google" id="ProtNLM"/>
    </source>
</evidence>